<comment type="caution">
    <text evidence="2">The sequence shown here is derived from an EMBL/GenBank/DDBJ whole genome shotgun (WGS) entry which is preliminary data.</text>
</comment>
<evidence type="ECO:0000313" key="2">
    <source>
        <dbReference type="EMBL" id="MBB6130141.1"/>
    </source>
</evidence>
<dbReference type="PANTHER" id="PTHR32305:SF15">
    <property type="entry name" value="PROTEIN RHSA-RELATED"/>
    <property type="match status" value="1"/>
</dbReference>
<dbReference type="Gene3D" id="2.180.10.10">
    <property type="entry name" value="RHS repeat-associated core"/>
    <property type="match status" value="1"/>
</dbReference>
<dbReference type="InterPro" id="IPR050708">
    <property type="entry name" value="T6SS_VgrG/RHS"/>
</dbReference>
<accession>A0A841JQK6</accession>
<dbReference type="Pfam" id="PF26363">
    <property type="entry name" value="Phospholipase-like"/>
    <property type="match status" value="1"/>
</dbReference>
<dbReference type="PANTHER" id="PTHR32305">
    <property type="match status" value="1"/>
</dbReference>
<protein>
    <submittedName>
        <fullName evidence="2">RHS repeat-associated protein</fullName>
    </submittedName>
</protein>
<sequence>MTIKHLYKIPVRNLLFSLFFLLPEIGLQAQTQITSPMTGIPAAGSYFSYNSITLSPGFSFTASSGSSLSLYIANPDCQKLVNSFNQNQNYIVTSTPRVGGMQTVDVTPNSGDFANRTTCELMQAVQYFDGLGRPLQMVQVQGSPLNKDVVQPFAYDQFGREAIKYLPYAATTADGSYKTDALSTGINSFYNPGGSGVSGTQQSLGGIVYNPNPYSVTNFEPSPLNRVVEKGAAGAPWQPVAGNTTGHTAKMVYTTNNLNAFSLSDTSISMRVTLYNATINSDQSRTLTIGNSAGNYYLAGQLYVTVSKDENWKDTGLGNSRGGTMEEYKDIEGHVVLKRTFNYTGGTLQMLSTYYVYDDVGNLAFVLPPGSNADNALPAQTTQDNLCYQYRYDEWNRLTQKKIPGKGWEWMVYNLLDQVIFSQDSLQRIRQEVSFTKYDAFGKVVMTGIEGGHTQTRADFQDYVTSSLKNPASGFTEWEIRNAAGPNGYTNTAFPNGPSIVKLIINYYDDYNIPKLPIGYKVTNGVSTMTKGLLTASLTAVLNTINNPNPDMLWDVNYYDDKGRNIRSYKQHYLGAKVDTANFDVVLNTYNFNDQVTITNRRHFTNASTSTPKLTIINQYSYDHMGRKLTTREQIQNGTQAADVNPILSKVDYNELGQVWKKHLHSTDSTTFKQDITYGYNERGWLLTSSAPLFAEQLYYNTSGITKQYNGNIANQYWGTAGNLNNHYSYYYDQLNRLTSAGATTGNNETGIAYDMMGNITALKRDKANITVDQLSYTYAAGTNTLQSVTDATTNDYGQMHGTTSYTYDGNGNLTADNSKGITGINYNLLDLPQAITGKNTIYTYDATGQKLSRLINTAKTDYISGIQYDGTSASSAITFIQTEEGRALPKDASTYNYEYSLTDHLGNSRVNFDTGMGTARQVQVDDYYAFGMEINTSVASPKNEYLYNKKELQENLGLYDYGARFYDPVIARWTSIDPLAETMRRYSPYNYVMDNPLRFIDPDGMAPFKPTPKEAQRMAALINGDRNTRLIGGWKPSHLGDGYELNDPSTNLISATFERTIKGKTEYAYVTAGTDPGTLKDYITDLVQPLGLSKQYAESVSFARKLDNDVKNIGFGDRELTFIGYSKGGGQAAADALATGRDAITFNAAGLGWLTKSRLQLNFDAKIDNYDVKGQILGNFGFKVLGLGAEGTQHFVGSESFFQKIMRAFSPVVGILDGAKNHMMPELEKNIN</sequence>
<evidence type="ECO:0000259" key="1">
    <source>
        <dbReference type="Pfam" id="PF20041"/>
    </source>
</evidence>
<organism evidence="2 3">
    <name type="scientific">Mucilaginibacter lappiensis</name>
    <dbReference type="NCBI Taxonomy" id="354630"/>
    <lineage>
        <taxon>Bacteria</taxon>
        <taxon>Pseudomonadati</taxon>
        <taxon>Bacteroidota</taxon>
        <taxon>Sphingobacteriia</taxon>
        <taxon>Sphingobacteriales</taxon>
        <taxon>Sphingobacteriaceae</taxon>
        <taxon>Mucilaginibacter</taxon>
    </lineage>
</organism>
<dbReference type="RefSeq" id="WP_183589042.1">
    <property type="nucleotide sequence ID" value="NZ_JACHCA010000013.1"/>
</dbReference>
<feature type="domain" description="DUF6443" evidence="1">
    <location>
        <begin position="112"/>
        <end position="248"/>
    </location>
</feature>
<dbReference type="NCBIfam" id="TIGR03696">
    <property type="entry name" value="Rhs_assc_core"/>
    <property type="match status" value="1"/>
</dbReference>
<name>A0A841JQK6_9SPHI</name>
<gene>
    <name evidence="2" type="ORF">HDF22_004280</name>
</gene>
<dbReference type="EMBL" id="JACHCA010000013">
    <property type="protein sequence ID" value="MBB6130141.1"/>
    <property type="molecule type" value="Genomic_DNA"/>
</dbReference>
<dbReference type="InterPro" id="IPR045619">
    <property type="entry name" value="DUF6443"/>
</dbReference>
<evidence type="ECO:0000313" key="3">
    <source>
        <dbReference type="Proteomes" id="UP000548326"/>
    </source>
</evidence>
<proteinExistence type="predicted"/>
<dbReference type="AlphaFoldDB" id="A0A841JQK6"/>
<dbReference type="InterPro" id="IPR022385">
    <property type="entry name" value="Rhs_assc_core"/>
</dbReference>
<dbReference type="Pfam" id="PF20041">
    <property type="entry name" value="DUF6443"/>
    <property type="match status" value="1"/>
</dbReference>
<dbReference type="Proteomes" id="UP000548326">
    <property type="component" value="Unassembled WGS sequence"/>
</dbReference>
<reference evidence="2 3" key="1">
    <citation type="submission" date="2020-08" db="EMBL/GenBank/DDBJ databases">
        <title>Genomic Encyclopedia of Type Strains, Phase IV (KMG-V): Genome sequencing to study the core and pangenomes of soil and plant-associated prokaryotes.</title>
        <authorList>
            <person name="Whitman W."/>
        </authorList>
    </citation>
    <scope>NUCLEOTIDE SEQUENCE [LARGE SCALE GENOMIC DNA]</scope>
    <source>
        <strain evidence="2 3">MP601</strain>
    </source>
</reference>